<gene>
    <name evidence="7" type="ORF">RBB81_11215</name>
</gene>
<organism evidence="7">
    <name type="scientific">Tunturiibacter gelidiferens</name>
    <dbReference type="NCBI Taxonomy" id="3069689"/>
    <lineage>
        <taxon>Bacteria</taxon>
        <taxon>Pseudomonadati</taxon>
        <taxon>Acidobacteriota</taxon>
        <taxon>Terriglobia</taxon>
        <taxon>Terriglobales</taxon>
        <taxon>Acidobacteriaceae</taxon>
        <taxon>Tunturiibacter</taxon>
    </lineage>
</organism>
<keyword evidence="2 4" id="KW-0238">DNA-binding</keyword>
<keyword evidence="3" id="KW-0804">Transcription</keyword>
<dbReference type="FunFam" id="1.10.10.60:FF:000141">
    <property type="entry name" value="TetR family transcriptional regulator"/>
    <property type="match status" value="1"/>
</dbReference>
<evidence type="ECO:0000256" key="1">
    <source>
        <dbReference type="ARBA" id="ARBA00023015"/>
    </source>
</evidence>
<evidence type="ECO:0000256" key="5">
    <source>
        <dbReference type="SAM" id="MobiDB-lite"/>
    </source>
</evidence>
<sequence length="236" mass="26743">MKKTVAKYPANSRVPPPGSRSDLRLEDSRVAELLDIASQVFLENGFASASMNEIARLSNSSKTTFYSRFPTKEKLFIAVMERRMETVLGEVTAPLPAESPIDVALKEYGTRFLRFALSDEQITLLRIISMESVRFPELGERFYELGPKRGQTFLAGYFQEQIKLGHLVRDDPWTMAEHLISLLSGGLVRWRILGLQTGTRTKDKQQEHVAGVLKVFLRAYGTPTPIKGYKMTRSRK</sequence>
<dbReference type="PANTHER" id="PTHR30055:SF146">
    <property type="entry name" value="HTH-TYPE TRANSCRIPTIONAL DUAL REGULATOR CECR"/>
    <property type="match status" value="1"/>
</dbReference>
<dbReference type="PROSITE" id="PS50977">
    <property type="entry name" value="HTH_TETR_2"/>
    <property type="match status" value="1"/>
</dbReference>
<reference evidence="7" key="1">
    <citation type="submission" date="2023-08" db="EMBL/GenBank/DDBJ databases">
        <authorList>
            <person name="Messyasz A."/>
            <person name="Mannisto M.K."/>
            <person name="Kerkhof L.J."/>
            <person name="Haggblom M."/>
        </authorList>
    </citation>
    <scope>NUCLEOTIDE SEQUENCE</scope>
    <source>
        <strain evidence="7">M8UP39</strain>
    </source>
</reference>
<evidence type="ECO:0000313" key="7">
    <source>
        <dbReference type="EMBL" id="XCB24467.1"/>
    </source>
</evidence>
<evidence type="ECO:0000259" key="6">
    <source>
        <dbReference type="PROSITE" id="PS50977"/>
    </source>
</evidence>
<dbReference type="InterPro" id="IPR039536">
    <property type="entry name" value="TetR_C_Proteobacteria"/>
</dbReference>
<feature type="domain" description="HTH tetR-type" evidence="6">
    <location>
        <begin position="27"/>
        <end position="87"/>
    </location>
</feature>
<feature type="DNA-binding region" description="H-T-H motif" evidence="4">
    <location>
        <begin position="50"/>
        <end position="69"/>
    </location>
</feature>
<dbReference type="SUPFAM" id="SSF46689">
    <property type="entry name" value="Homeodomain-like"/>
    <property type="match status" value="1"/>
</dbReference>
<evidence type="ECO:0000256" key="3">
    <source>
        <dbReference type="ARBA" id="ARBA00023163"/>
    </source>
</evidence>
<dbReference type="AlphaFoldDB" id="A0AAU7Z6D3"/>
<proteinExistence type="predicted"/>
<dbReference type="PRINTS" id="PR00455">
    <property type="entry name" value="HTHTETR"/>
</dbReference>
<name>A0AAU7Z6D3_9BACT</name>
<dbReference type="InterPro" id="IPR001647">
    <property type="entry name" value="HTH_TetR"/>
</dbReference>
<reference evidence="7" key="2">
    <citation type="journal article" date="2024" name="Environ. Microbiol.">
        <title>Genome analysis and description of Tunturibacter gen. nov. expands the diversity of Terriglobia in tundra soils.</title>
        <authorList>
            <person name="Messyasz A."/>
            <person name="Mannisto M.K."/>
            <person name="Kerkhof L.J."/>
            <person name="Haggblom M.M."/>
        </authorList>
    </citation>
    <scope>NUCLEOTIDE SEQUENCE</scope>
    <source>
        <strain evidence="7">M8UP39</strain>
    </source>
</reference>
<protein>
    <submittedName>
        <fullName evidence="7">TetR/AcrR family transcriptional regulator</fullName>
    </submittedName>
</protein>
<dbReference type="EMBL" id="CP132938">
    <property type="protein sequence ID" value="XCB24467.1"/>
    <property type="molecule type" value="Genomic_DNA"/>
</dbReference>
<dbReference type="GO" id="GO:0000976">
    <property type="term" value="F:transcription cis-regulatory region binding"/>
    <property type="evidence" value="ECO:0007669"/>
    <property type="project" value="TreeGrafter"/>
</dbReference>
<dbReference type="Pfam" id="PF00440">
    <property type="entry name" value="TetR_N"/>
    <property type="match status" value="1"/>
</dbReference>
<evidence type="ECO:0000256" key="4">
    <source>
        <dbReference type="PROSITE-ProRule" id="PRU00335"/>
    </source>
</evidence>
<dbReference type="GO" id="GO:0003700">
    <property type="term" value="F:DNA-binding transcription factor activity"/>
    <property type="evidence" value="ECO:0007669"/>
    <property type="project" value="TreeGrafter"/>
</dbReference>
<dbReference type="InterPro" id="IPR036271">
    <property type="entry name" value="Tet_transcr_reg_TetR-rel_C_sf"/>
</dbReference>
<evidence type="ECO:0000256" key="2">
    <source>
        <dbReference type="ARBA" id="ARBA00023125"/>
    </source>
</evidence>
<dbReference type="InterPro" id="IPR050109">
    <property type="entry name" value="HTH-type_TetR-like_transc_reg"/>
</dbReference>
<dbReference type="InterPro" id="IPR009057">
    <property type="entry name" value="Homeodomain-like_sf"/>
</dbReference>
<dbReference type="RefSeq" id="WP_353073759.1">
    <property type="nucleotide sequence ID" value="NZ_CP132938.1"/>
</dbReference>
<dbReference type="KEGG" id="tgi:RBB81_11215"/>
<dbReference type="SUPFAM" id="SSF48498">
    <property type="entry name" value="Tetracyclin repressor-like, C-terminal domain"/>
    <property type="match status" value="1"/>
</dbReference>
<dbReference type="Gene3D" id="1.10.357.10">
    <property type="entry name" value="Tetracycline Repressor, domain 2"/>
    <property type="match status" value="1"/>
</dbReference>
<feature type="region of interest" description="Disordered" evidence="5">
    <location>
        <begin position="1"/>
        <end position="22"/>
    </location>
</feature>
<keyword evidence="1" id="KW-0805">Transcription regulation</keyword>
<dbReference type="Pfam" id="PF14246">
    <property type="entry name" value="TetR_C_7"/>
    <property type="match status" value="1"/>
</dbReference>
<accession>A0AAU7Z6D3</accession>
<dbReference type="PANTHER" id="PTHR30055">
    <property type="entry name" value="HTH-TYPE TRANSCRIPTIONAL REGULATOR RUTR"/>
    <property type="match status" value="1"/>
</dbReference>
<dbReference type="PROSITE" id="PS01081">
    <property type="entry name" value="HTH_TETR_1"/>
    <property type="match status" value="1"/>
</dbReference>
<dbReference type="InterPro" id="IPR023772">
    <property type="entry name" value="DNA-bd_HTH_TetR-type_CS"/>
</dbReference>